<organism evidence="7 8">
    <name type="scientific">Rhinopomastus cyanomelas</name>
    <name type="common">Common scimitarbill</name>
    <dbReference type="NCBI Taxonomy" id="113115"/>
    <lineage>
        <taxon>Eukaryota</taxon>
        <taxon>Metazoa</taxon>
        <taxon>Chordata</taxon>
        <taxon>Craniata</taxon>
        <taxon>Vertebrata</taxon>
        <taxon>Euteleostomi</taxon>
        <taxon>Archelosauria</taxon>
        <taxon>Archosauria</taxon>
        <taxon>Dinosauria</taxon>
        <taxon>Saurischia</taxon>
        <taxon>Theropoda</taxon>
        <taxon>Coelurosauria</taxon>
        <taxon>Aves</taxon>
        <taxon>Neognathae</taxon>
        <taxon>Neoaves</taxon>
        <taxon>Telluraves</taxon>
        <taxon>Coraciimorphae</taxon>
        <taxon>Bucerotiformes</taxon>
        <taxon>Rhinopomastidae</taxon>
        <taxon>Rhinopomastus</taxon>
    </lineage>
</organism>
<proteinExistence type="inferred from homology"/>
<dbReference type="EMBL" id="VXBP01002771">
    <property type="protein sequence ID" value="NXN94485.1"/>
    <property type="molecule type" value="Genomic_DNA"/>
</dbReference>
<evidence type="ECO:0000313" key="8">
    <source>
        <dbReference type="Proteomes" id="UP000565785"/>
    </source>
</evidence>
<dbReference type="PRINTS" id="PR01276">
    <property type="entry name" value="TYPE2KERATIN"/>
</dbReference>
<evidence type="ECO:0000259" key="6">
    <source>
        <dbReference type="PROSITE" id="PS51842"/>
    </source>
</evidence>
<evidence type="ECO:0000256" key="2">
    <source>
        <dbReference type="ARBA" id="ARBA00022754"/>
    </source>
</evidence>
<dbReference type="SUPFAM" id="SSF64593">
    <property type="entry name" value="Intermediate filament protein, coiled coil region"/>
    <property type="match status" value="1"/>
</dbReference>
<dbReference type="GO" id="GO:0045109">
    <property type="term" value="P:intermediate filament organization"/>
    <property type="evidence" value="ECO:0007669"/>
    <property type="project" value="TreeGrafter"/>
</dbReference>
<dbReference type="SMART" id="SM01391">
    <property type="entry name" value="Filament"/>
    <property type="match status" value="1"/>
</dbReference>
<feature type="non-terminal residue" evidence="7">
    <location>
        <position position="265"/>
    </location>
</feature>
<evidence type="ECO:0000313" key="7">
    <source>
        <dbReference type="EMBL" id="NXN94485.1"/>
    </source>
</evidence>
<keyword evidence="8" id="KW-1185">Reference proteome</keyword>
<dbReference type="PROSITE" id="PS51842">
    <property type="entry name" value="IF_ROD_2"/>
    <property type="match status" value="1"/>
</dbReference>
<feature type="coiled-coil region" evidence="5">
    <location>
        <begin position="117"/>
        <end position="165"/>
    </location>
</feature>
<sequence>IAPITINEQLLQPLTLELDPGTRAAKHQEKEQIKALNDKFASFIEKVRFLEQQNEGLDMKWSLLRGQNHGQTTLVPVLEAYMGHLKKQLEALGLSKAQLEAHQQAAQQALETSREMYQHERSQRRSHEREAAALRKDASCFFLNKAELEAKVGSLREEVEFLRMVYEEETQQLQAHVSGKAVVVQMYNRRGLGEGGITAEVRAQYEDLARRSRAEAQAWYKGKFEELQVAVGRNASSLRDARSKVATLTRMVHRLHGEVKGAKDQ</sequence>
<evidence type="ECO:0000256" key="5">
    <source>
        <dbReference type="SAM" id="Coils"/>
    </source>
</evidence>
<dbReference type="FunFam" id="1.20.5.500:FF:000001">
    <property type="entry name" value="Type II keratin 23"/>
    <property type="match status" value="1"/>
</dbReference>
<evidence type="ECO:0000256" key="4">
    <source>
        <dbReference type="ARBA" id="ARBA00061646"/>
    </source>
</evidence>
<name>A0A7L1N4X7_RHICY</name>
<feature type="non-terminal residue" evidence="7">
    <location>
        <position position="1"/>
    </location>
</feature>
<dbReference type="GO" id="GO:0031424">
    <property type="term" value="P:keratinization"/>
    <property type="evidence" value="ECO:0007669"/>
    <property type="project" value="TreeGrafter"/>
</dbReference>
<gene>
    <name evidence="7" type="primary">K2co_1</name>
    <name evidence="7" type="ORF">RHICYA_R13533</name>
</gene>
<dbReference type="AlphaFoldDB" id="A0A7L1N4X7"/>
<protein>
    <submittedName>
        <fullName evidence="7">K2CO protein</fullName>
    </submittedName>
</protein>
<comment type="caution">
    <text evidence="7">The sequence shown here is derived from an EMBL/GenBank/DDBJ whole genome shotgun (WGS) entry which is preliminary data.</text>
</comment>
<keyword evidence="3 5" id="KW-0175">Coiled coil</keyword>
<keyword evidence="2" id="KW-0403">Intermediate filament</keyword>
<dbReference type="PANTHER" id="PTHR45616:SF21">
    <property type="entry name" value="KERATIN, TYPE II CYTOSKELETAL 7"/>
    <property type="match status" value="1"/>
</dbReference>
<keyword evidence="1" id="KW-0416">Keratin</keyword>
<dbReference type="GO" id="GO:0030280">
    <property type="term" value="F:structural constituent of skin epidermis"/>
    <property type="evidence" value="ECO:0007669"/>
    <property type="project" value="TreeGrafter"/>
</dbReference>
<accession>A0A7L1N4X7</accession>
<dbReference type="Pfam" id="PF00038">
    <property type="entry name" value="Filament"/>
    <property type="match status" value="1"/>
</dbReference>
<evidence type="ECO:0000256" key="1">
    <source>
        <dbReference type="ARBA" id="ARBA00022744"/>
    </source>
</evidence>
<reference evidence="7 8" key="1">
    <citation type="submission" date="2019-09" db="EMBL/GenBank/DDBJ databases">
        <title>Bird 10,000 Genomes (B10K) Project - Family phase.</title>
        <authorList>
            <person name="Zhang G."/>
        </authorList>
    </citation>
    <scope>NUCLEOTIDE SEQUENCE [LARGE SCALE GENOMIC DNA]</scope>
    <source>
        <strain evidence="7">B10K-DU-002-35</strain>
        <tissue evidence="7">Muscle</tissue>
    </source>
</reference>
<dbReference type="PANTHER" id="PTHR45616">
    <property type="entry name" value="GATA-TYPE DOMAIN-CONTAINING PROTEIN"/>
    <property type="match status" value="1"/>
</dbReference>
<feature type="domain" description="IF rod" evidence="6">
    <location>
        <begin position="29"/>
        <end position="265"/>
    </location>
</feature>
<dbReference type="OrthoDB" id="2441647at2759"/>
<dbReference type="Proteomes" id="UP000565785">
    <property type="component" value="Unassembled WGS sequence"/>
</dbReference>
<dbReference type="GO" id="GO:0005615">
    <property type="term" value="C:extracellular space"/>
    <property type="evidence" value="ECO:0007669"/>
    <property type="project" value="TreeGrafter"/>
</dbReference>
<dbReference type="Gene3D" id="1.20.5.500">
    <property type="entry name" value="Single helix bin"/>
    <property type="match status" value="1"/>
</dbReference>
<dbReference type="InterPro" id="IPR039008">
    <property type="entry name" value="IF_rod_dom"/>
</dbReference>
<dbReference type="Gene3D" id="1.20.5.1160">
    <property type="entry name" value="Vasodilator-stimulated phosphoprotein"/>
    <property type="match status" value="1"/>
</dbReference>
<comment type="similarity">
    <text evidence="4">Belongs to the intermediate filament family.</text>
</comment>
<evidence type="ECO:0000256" key="3">
    <source>
        <dbReference type="ARBA" id="ARBA00023054"/>
    </source>
</evidence>
<dbReference type="InterPro" id="IPR003054">
    <property type="entry name" value="Keratin_II"/>
</dbReference>
<dbReference type="GO" id="GO:0045095">
    <property type="term" value="C:keratin filament"/>
    <property type="evidence" value="ECO:0007669"/>
    <property type="project" value="InterPro"/>
</dbReference>
<dbReference type="FunFam" id="1.20.5.1160:FF:000001">
    <property type="entry name" value="Keratin type II"/>
    <property type="match status" value="1"/>
</dbReference>